<dbReference type="EMBL" id="MU853556">
    <property type="protein sequence ID" value="KAK4147376.1"/>
    <property type="molecule type" value="Genomic_DNA"/>
</dbReference>
<comment type="caution">
    <text evidence="2">The sequence shown here is derived from an EMBL/GenBank/DDBJ whole genome shotgun (WGS) entry which is preliminary data.</text>
</comment>
<feature type="compositionally biased region" description="Acidic residues" evidence="1">
    <location>
        <begin position="256"/>
        <end position="266"/>
    </location>
</feature>
<name>A0AAN6VC57_9PEZI</name>
<organism evidence="2 3">
    <name type="scientific">Dichotomopilus funicola</name>
    <dbReference type="NCBI Taxonomy" id="1934379"/>
    <lineage>
        <taxon>Eukaryota</taxon>
        <taxon>Fungi</taxon>
        <taxon>Dikarya</taxon>
        <taxon>Ascomycota</taxon>
        <taxon>Pezizomycotina</taxon>
        <taxon>Sordariomycetes</taxon>
        <taxon>Sordariomycetidae</taxon>
        <taxon>Sordariales</taxon>
        <taxon>Chaetomiaceae</taxon>
        <taxon>Dichotomopilus</taxon>
    </lineage>
</organism>
<accession>A0AAN6VC57</accession>
<evidence type="ECO:0000313" key="2">
    <source>
        <dbReference type="EMBL" id="KAK4147376.1"/>
    </source>
</evidence>
<dbReference type="Proteomes" id="UP001302676">
    <property type="component" value="Unassembled WGS sequence"/>
</dbReference>
<reference evidence="2" key="2">
    <citation type="submission" date="2023-05" db="EMBL/GenBank/DDBJ databases">
        <authorList>
            <consortium name="Lawrence Berkeley National Laboratory"/>
            <person name="Steindorff A."/>
            <person name="Hensen N."/>
            <person name="Bonometti L."/>
            <person name="Westerberg I."/>
            <person name="Brannstrom I.O."/>
            <person name="Guillou S."/>
            <person name="Cros-Aarteil S."/>
            <person name="Calhoun S."/>
            <person name="Haridas S."/>
            <person name="Kuo A."/>
            <person name="Mondo S."/>
            <person name="Pangilinan J."/>
            <person name="Riley R."/>
            <person name="Labutti K."/>
            <person name="Andreopoulos B."/>
            <person name="Lipzen A."/>
            <person name="Chen C."/>
            <person name="Yanf M."/>
            <person name="Daum C."/>
            <person name="Ng V."/>
            <person name="Clum A."/>
            <person name="Ohm R."/>
            <person name="Martin F."/>
            <person name="Silar P."/>
            <person name="Natvig D."/>
            <person name="Lalanne C."/>
            <person name="Gautier V."/>
            <person name="Ament-Velasquez S.L."/>
            <person name="Kruys A."/>
            <person name="Hutchinson M.I."/>
            <person name="Powell A.J."/>
            <person name="Barry K."/>
            <person name="Miller A.N."/>
            <person name="Grigoriev I.V."/>
            <person name="Debuchy R."/>
            <person name="Gladieux P."/>
            <person name="Thoren M.H."/>
            <person name="Johannesson H."/>
        </authorList>
    </citation>
    <scope>NUCLEOTIDE SEQUENCE</scope>
    <source>
        <strain evidence="2">CBS 141.50</strain>
    </source>
</reference>
<feature type="region of interest" description="Disordered" evidence="1">
    <location>
        <begin position="249"/>
        <end position="291"/>
    </location>
</feature>
<protein>
    <submittedName>
        <fullName evidence="2">Uncharacterized protein</fullName>
    </submittedName>
</protein>
<feature type="compositionally biased region" description="Basic residues" evidence="1">
    <location>
        <begin position="192"/>
        <end position="204"/>
    </location>
</feature>
<dbReference type="AlphaFoldDB" id="A0AAN6VC57"/>
<dbReference type="RefSeq" id="XP_062640747.1">
    <property type="nucleotide sequence ID" value="XM_062779236.1"/>
</dbReference>
<sequence>MCARNFILHWCPCEDHAREMSLGADKDSQKHFPLAEVEGHTIVKRTFTRSYTWCDEYCNQPSFINTFFRKPPKCPKGPCGEDFLHFRATELCEACQSIGCPAPNLNRPPRTECRFQHELKDARRETRKARHAARHAAVEPSVLPTSPIRPLAPTRPVAARIPLLSDSPLRTIDLKALDKYESERLKIDAERKAKRTARKERKKPGNTPAAEENANTAPQPQLTRIERWLEGIHRLQAYFEGRRKELSAELTTALEDTSDGNEELDPAEGTPRRSEEDDTASIRTVVFNPKG</sequence>
<gene>
    <name evidence="2" type="ORF">C8A04DRAFT_24618</name>
</gene>
<proteinExistence type="predicted"/>
<feature type="region of interest" description="Disordered" evidence="1">
    <location>
        <begin position="189"/>
        <end position="222"/>
    </location>
</feature>
<evidence type="ECO:0000313" key="3">
    <source>
        <dbReference type="Proteomes" id="UP001302676"/>
    </source>
</evidence>
<feature type="compositionally biased region" description="Low complexity" evidence="1">
    <location>
        <begin position="206"/>
        <end position="218"/>
    </location>
</feature>
<dbReference type="GeneID" id="87815849"/>
<reference evidence="2" key="1">
    <citation type="journal article" date="2023" name="Mol. Phylogenet. Evol.">
        <title>Genome-scale phylogeny and comparative genomics of the fungal order Sordariales.</title>
        <authorList>
            <person name="Hensen N."/>
            <person name="Bonometti L."/>
            <person name="Westerberg I."/>
            <person name="Brannstrom I.O."/>
            <person name="Guillou S."/>
            <person name="Cros-Aarteil S."/>
            <person name="Calhoun S."/>
            <person name="Haridas S."/>
            <person name="Kuo A."/>
            <person name="Mondo S."/>
            <person name="Pangilinan J."/>
            <person name="Riley R."/>
            <person name="LaButti K."/>
            <person name="Andreopoulos B."/>
            <person name="Lipzen A."/>
            <person name="Chen C."/>
            <person name="Yan M."/>
            <person name="Daum C."/>
            <person name="Ng V."/>
            <person name="Clum A."/>
            <person name="Steindorff A."/>
            <person name="Ohm R.A."/>
            <person name="Martin F."/>
            <person name="Silar P."/>
            <person name="Natvig D.O."/>
            <person name="Lalanne C."/>
            <person name="Gautier V."/>
            <person name="Ament-Velasquez S.L."/>
            <person name="Kruys A."/>
            <person name="Hutchinson M.I."/>
            <person name="Powell A.J."/>
            <person name="Barry K."/>
            <person name="Miller A.N."/>
            <person name="Grigoriev I.V."/>
            <person name="Debuchy R."/>
            <person name="Gladieux P."/>
            <person name="Hiltunen Thoren M."/>
            <person name="Johannesson H."/>
        </authorList>
    </citation>
    <scope>NUCLEOTIDE SEQUENCE</scope>
    <source>
        <strain evidence="2">CBS 141.50</strain>
    </source>
</reference>
<evidence type="ECO:0000256" key="1">
    <source>
        <dbReference type="SAM" id="MobiDB-lite"/>
    </source>
</evidence>
<keyword evidence="3" id="KW-1185">Reference proteome</keyword>